<dbReference type="GO" id="GO:0005524">
    <property type="term" value="F:ATP binding"/>
    <property type="evidence" value="ECO:0007669"/>
    <property type="project" value="InterPro"/>
</dbReference>
<dbReference type="Gene3D" id="3.30.230.80">
    <property type="match status" value="1"/>
</dbReference>
<dbReference type="PANTHER" id="PTHR11528">
    <property type="entry name" value="HEAT SHOCK PROTEIN 90 FAMILY MEMBER"/>
    <property type="match status" value="1"/>
</dbReference>
<evidence type="ECO:0000256" key="1">
    <source>
        <dbReference type="ARBA" id="ARBA00008239"/>
    </source>
</evidence>
<keyword evidence="4" id="KW-1185">Reference proteome</keyword>
<dbReference type="GO" id="GO:0016887">
    <property type="term" value="F:ATP hydrolysis activity"/>
    <property type="evidence" value="ECO:0007669"/>
    <property type="project" value="InterPro"/>
</dbReference>
<proteinExistence type="inferred from homology"/>
<dbReference type="STRING" id="44941.A0A397V4D5"/>
<evidence type="ECO:0000313" key="4">
    <source>
        <dbReference type="Proteomes" id="UP000266673"/>
    </source>
</evidence>
<dbReference type="GO" id="GO:0051082">
    <property type="term" value="F:unfolded protein binding"/>
    <property type="evidence" value="ECO:0007669"/>
    <property type="project" value="InterPro"/>
</dbReference>
<sequence>MQFSEIAEDKEIFTKFYEAFAKNIKLGIHEDSQNRYKLAKFLHYYSTKSTDELTSLKDYITHMAEKQKKIYYIAGENRQAI</sequence>
<dbReference type="SUPFAM" id="SSF54211">
    <property type="entry name" value="Ribosomal protein S5 domain 2-like"/>
    <property type="match status" value="1"/>
</dbReference>
<dbReference type="Gene3D" id="3.40.50.11260">
    <property type="match status" value="1"/>
</dbReference>
<reference evidence="3 4" key="1">
    <citation type="submission" date="2018-06" db="EMBL/GenBank/DDBJ databases">
        <title>Comparative genomics reveals the genomic features of Rhizophagus irregularis, R. cerebriforme, R. diaphanum and Gigaspora rosea, and their symbiotic lifestyle signature.</title>
        <authorList>
            <person name="Morin E."/>
            <person name="San Clemente H."/>
            <person name="Chen E.C.H."/>
            <person name="De La Providencia I."/>
            <person name="Hainaut M."/>
            <person name="Kuo A."/>
            <person name="Kohler A."/>
            <person name="Murat C."/>
            <person name="Tang N."/>
            <person name="Roy S."/>
            <person name="Loubradou J."/>
            <person name="Henrissat B."/>
            <person name="Grigoriev I.V."/>
            <person name="Corradi N."/>
            <person name="Roux C."/>
            <person name="Martin F.M."/>
        </authorList>
    </citation>
    <scope>NUCLEOTIDE SEQUENCE [LARGE SCALE GENOMIC DNA]</scope>
    <source>
        <strain evidence="3 4">DAOM 194757</strain>
    </source>
</reference>
<dbReference type="OrthoDB" id="28737at2759"/>
<dbReference type="InterPro" id="IPR020568">
    <property type="entry name" value="Ribosomal_Su5_D2-typ_SF"/>
</dbReference>
<organism evidence="3 4">
    <name type="scientific">Gigaspora rosea</name>
    <dbReference type="NCBI Taxonomy" id="44941"/>
    <lineage>
        <taxon>Eukaryota</taxon>
        <taxon>Fungi</taxon>
        <taxon>Fungi incertae sedis</taxon>
        <taxon>Mucoromycota</taxon>
        <taxon>Glomeromycotina</taxon>
        <taxon>Glomeromycetes</taxon>
        <taxon>Diversisporales</taxon>
        <taxon>Gigasporaceae</taxon>
        <taxon>Gigaspora</taxon>
    </lineage>
</organism>
<evidence type="ECO:0000256" key="2">
    <source>
        <dbReference type="ARBA" id="ARBA00023186"/>
    </source>
</evidence>
<name>A0A397V4D5_9GLOM</name>
<keyword evidence="2" id="KW-0143">Chaperone</keyword>
<gene>
    <name evidence="3" type="ORF">C2G38_1968981</name>
</gene>
<dbReference type="GO" id="GO:0140662">
    <property type="term" value="F:ATP-dependent protein folding chaperone"/>
    <property type="evidence" value="ECO:0007669"/>
    <property type="project" value="InterPro"/>
</dbReference>
<dbReference type="EMBL" id="QKWP01000616">
    <property type="protein sequence ID" value="RIB17320.1"/>
    <property type="molecule type" value="Genomic_DNA"/>
</dbReference>
<dbReference type="InterPro" id="IPR001404">
    <property type="entry name" value="Hsp90_fam"/>
</dbReference>
<comment type="similarity">
    <text evidence="1">Belongs to the heat shock protein 90 family.</text>
</comment>
<dbReference type="AlphaFoldDB" id="A0A397V4D5"/>
<accession>A0A397V4D5</accession>
<protein>
    <submittedName>
        <fullName evidence="3">Heat shock protein Hsp90 family</fullName>
    </submittedName>
</protein>
<evidence type="ECO:0000313" key="3">
    <source>
        <dbReference type="EMBL" id="RIB17320.1"/>
    </source>
</evidence>
<dbReference type="Proteomes" id="UP000266673">
    <property type="component" value="Unassembled WGS sequence"/>
</dbReference>
<comment type="caution">
    <text evidence="3">The sequence shown here is derived from an EMBL/GenBank/DDBJ whole genome shotgun (WGS) entry which is preliminary data.</text>
</comment>
<dbReference type="Pfam" id="PF00183">
    <property type="entry name" value="HSP90"/>
    <property type="match status" value="1"/>
</dbReference>
<keyword evidence="3" id="KW-0346">Stress response</keyword>